<sequence length="200" mass="22930">MDKEQFTEEQKEKAVSDGEDEAEVDEAEDSSVENTDTDKEAGEEKSPEVLALEEEKKKLEEEKKNLIDKLSRLQADFNNYRRRVAQEMEEHKARANERLLAELLPIIDNFERALSVEQNNDESFVKGVEMIYKQLLNLLEKEGVTPIEAEGEIFDPHLHHAVMKEPAPEGVVEDTIIAVLQKGYYYKGRVLRPAMVKVAE</sequence>
<dbReference type="GO" id="GO:0006457">
    <property type="term" value="P:protein folding"/>
    <property type="evidence" value="ECO:0007669"/>
    <property type="project" value="InterPro"/>
</dbReference>
<evidence type="ECO:0000256" key="12">
    <source>
        <dbReference type="RuleBase" id="RU004478"/>
    </source>
</evidence>
<comment type="similarity">
    <text evidence="2 10 12">Belongs to the GrpE family.</text>
</comment>
<evidence type="ECO:0000256" key="6">
    <source>
        <dbReference type="ARBA" id="ARBA00023186"/>
    </source>
</evidence>
<evidence type="ECO:0000256" key="9">
    <source>
        <dbReference type="ARBA" id="ARBA00076414"/>
    </source>
</evidence>
<dbReference type="Gene3D" id="3.90.20.20">
    <property type="match status" value="1"/>
</dbReference>
<dbReference type="InterPro" id="IPR000740">
    <property type="entry name" value="GrpE"/>
</dbReference>
<dbReference type="PROSITE" id="PS01071">
    <property type="entry name" value="GRPE"/>
    <property type="match status" value="1"/>
</dbReference>
<dbReference type="Gene3D" id="2.30.22.10">
    <property type="entry name" value="Head domain of nucleotide exchange factor GrpE"/>
    <property type="match status" value="1"/>
</dbReference>
<evidence type="ECO:0000256" key="1">
    <source>
        <dbReference type="ARBA" id="ARBA00004496"/>
    </source>
</evidence>
<proteinExistence type="inferred from homology"/>
<keyword evidence="15" id="KW-1185">Reference proteome</keyword>
<dbReference type="KEGG" id="aft:BBF96_07120"/>
<dbReference type="GO" id="GO:0000774">
    <property type="term" value="F:adenyl-nucleotide exchange factor activity"/>
    <property type="evidence" value="ECO:0007669"/>
    <property type="project" value="InterPro"/>
</dbReference>
<evidence type="ECO:0000256" key="2">
    <source>
        <dbReference type="ARBA" id="ARBA00009054"/>
    </source>
</evidence>
<name>A0A3S9T2S8_9FIRM</name>
<feature type="compositionally biased region" description="Acidic residues" evidence="13">
    <location>
        <begin position="17"/>
        <end position="31"/>
    </location>
</feature>
<dbReference type="GO" id="GO:0005737">
    <property type="term" value="C:cytoplasm"/>
    <property type="evidence" value="ECO:0007669"/>
    <property type="project" value="UniProtKB-SubCell"/>
</dbReference>
<dbReference type="InterPro" id="IPR009012">
    <property type="entry name" value="GrpE_head"/>
</dbReference>
<reference evidence="14 15" key="1">
    <citation type="submission" date="2016-07" db="EMBL/GenBank/DDBJ databases">
        <title>Genome and transcriptome analysis of iron-reducing fermentative bacteria Anoxybacter fermentans.</title>
        <authorList>
            <person name="Zeng X."/>
            <person name="Shao Z."/>
        </authorList>
    </citation>
    <scope>NUCLEOTIDE SEQUENCE [LARGE SCALE GENOMIC DNA]</scope>
    <source>
        <strain evidence="14 15">DY22613</strain>
    </source>
</reference>
<feature type="compositionally biased region" description="Basic and acidic residues" evidence="13">
    <location>
        <begin position="1"/>
        <end position="16"/>
    </location>
</feature>
<evidence type="ECO:0000256" key="10">
    <source>
        <dbReference type="HAMAP-Rule" id="MF_01151"/>
    </source>
</evidence>
<dbReference type="Proteomes" id="UP000267250">
    <property type="component" value="Chromosome"/>
</dbReference>
<evidence type="ECO:0000313" key="14">
    <source>
        <dbReference type="EMBL" id="AZR74854.1"/>
    </source>
</evidence>
<evidence type="ECO:0000256" key="5">
    <source>
        <dbReference type="ARBA" id="ARBA00023016"/>
    </source>
</evidence>
<evidence type="ECO:0000256" key="7">
    <source>
        <dbReference type="ARBA" id="ARBA00053401"/>
    </source>
</evidence>
<dbReference type="CDD" id="cd00446">
    <property type="entry name" value="GrpE"/>
    <property type="match status" value="1"/>
</dbReference>
<dbReference type="Pfam" id="PF01025">
    <property type="entry name" value="GrpE"/>
    <property type="match status" value="1"/>
</dbReference>
<feature type="region of interest" description="Disordered" evidence="13">
    <location>
        <begin position="1"/>
        <end position="51"/>
    </location>
</feature>
<dbReference type="InterPro" id="IPR013805">
    <property type="entry name" value="GrpE_CC"/>
</dbReference>
<comment type="function">
    <text evidence="7 10 11">Participates actively in the response to hyperosmotic and heat shock by preventing the aggregation of stress-denatured proteins, in association with DnaK and GrpE. It is the nucleotide exchange factor for DnaK and may function as a thermosensor. Unfolded proteins bind initially to DnaJ; upon interaction with the DnaJ-bound protein, DnaK hydrolyzes its bound ATP, resulting in the formation of a stable complex. GrpE releases ADP from DnaK; ATP binding to DnaK triggers the release of the substrate protein, thus completing the reaction cycle. Several rounds of ATP-dependent interactions between DnaJ, DnaK and GrpE are required for fully efficient folding.</text>
</comment>
<dbReference type="GO" id="GO:0051087">
    <property type="term" value="F:protein-folding chaperone binding"/>
    <property type="evidence" value="ECO:0007669"/>
    <property type="project" value="InterPro"/>
</dbReference>
<dbReference type="SUPFAM" id="SSF51064">
    <property type="entry name" value="Head domain of nucleotide exchange factor GrpE"/>
    <property type="match status" value="1"/>
</dbReference>
<dbReference type="FunFam" id="2.30.22.10:FF:000001">
    <property type="entry name" value="Protein GrpE"/>
    <property type="match status" value="1"/>
</dbReference>
<dbReference type="SUPFAM" id="SSF58014">
    <property type="entry name" value="Coiled-coil domain of nucleotide exchange factor GrpE"/>
    <property type="match status" value="1"/>
</dbReference>
<dbReference type="PANTHER" id="PTHR21237:SF23">
    <property type="entry name" value="GRPE PROTEIN HOMOLOG, MITOCHONDRIAL"/>
    <property type="match status" value="1"/>
</dbReference>
<evidence type="ECO:0000313" key="15">
    <source>
        <dbReference type="Proteomes" id="UP000267250"/>
    </source>
</evidence>
<dbReference type="HAMAP" id="MF_01151">
    <property type="entry name" value="GrpE"/>
    <property type="match status" value="1"/>
</dbReference>
<organism evidence="14 15">
    <name type="scientific">Anoxybacter fermentans</name>
    <dbReference type="NCBI Taxonomy" id="1323375"/>
    <lineage>
        <taxon>Bacteria</taxon>
        <taxon>Bacillati</taxon>
        <taxon>Bacillota</taxon>
        <taxon>Clostridia</taxon>
        <taxon>Halanaerobiales</taxon>
        <taxon>Anoxybacter</taxon>
    </lineage>
</organism>
<dbReference type="GO" id="GO:0051082">
    <property type="term" value="F:unfolded protein binding"/>
    <property type="evidence" value="ECO:0007669"/>
    <property type="project" value="TreeGrafter"/>
</dbReference>
<evidence type="ECO:0000256" key="3">
    <source>
        <dbReference type="ARBA" id="ARBA00011738"/>
    </source>
</evidence>
<dbReference type="GO" id="GO:0042803">
    <property type="term" value="F:protein homodimerization activity"/>
    <property type="evidence" value="ECO:0007669"/>
    <property type="project" value="InterPro"/>
</dbReference>
<keyword evidence="6 10" id="KW-0143">Chaperone</keyword>
<protein>
    <recommendedName>
        <fullName evidence="8 10">Protein GrpE</fullName>
    </recommendedName>
    <alternativeName>
        <fullName evidence="9 10">HSP-70 cofactor</fullName>
    </alternativeName>
</protein>
<evidence type="ECO:0000256" key="13">
    <source>
        <dbReference type="SAM" id="MobiDB-lite"/>
    </source>
</evidence>
<gene>
    <name evidence="10" type="primary">grpE</name>
    <name evidence="14" type="ORF">BBF96_07120</name>
</gene>
<dbReference type="PRINTS" id="PR00773">
    <property type="entry name" value="GRPEPROTEIN"/>
</dbReference>
<evidence type="ECO:0000256" key="11">
    <source>
        <dbReference type="RuleBase" id="RU000639"/>
    </source>
</evidence>
<accession>A0A3S9T2S8</accession>
<keyword evidence="5 10" id="KW-0346">Stress response</keyword>
<evidence type="ECO:0000256" key="4">
    <source>
        <dbReference type="ARBA" id="ARBA00022490"/>
    </source>
</evidence>
<dbReference type="AlphaFoldDB" id="A0A3S9T2S8"/>
<dbReference type="NCBIfam" id="NF010738">
    <property type="entry name" value="PRK14140.1"/>
    <property type="match status" value="1"/>
</dbReference>
<dbReference type="EMBL" id="CP016379">
    <property type="protein sequence ID" value="AZR74854.1"/>
    <property type="molecule type" value="Genomic_DNA"/>
</dbReference>
<evidence type="ECO:0000256" key="8">
    <source>
        <dbReference type="ARBA" id="ARBA00072274"/>
    </source>
</evidence>
<feature type="compositionally biased region" description="Basic and acidic residues" evidence="13">
    <location>
        <begin position="36"/>
        <end position="51"/>
    </location>
</feature>
<comment type="subunit">
    <text evidence="3 10">Homodimer.</text>
</comment>
<comment type="subcellular location">
    <subcellularLocation>
        <location evidence="1 10">Cytoplasm</location>
    </subcellularLocation>
</comment>
<keyword evidence="4 10" id="KW-0963">Cytoplasm</keyword>
<dbReference type="PANTHER" id="PTHR21237">
    <property type="entry name" value="GRPE PROTEIN"/>
    <property type="match status" value="1"/>
</dbReference>